<dbReference type="EMBL" id="BLZA01000019">
    <property type="protein sequence ID" value="GHJ86623.1"/>
    <property type="molecule type" value="Genomic_DNA"/>
</dbReference>
<protein>
    <submittedName>
        <fullName evidence="1">Uncharacterized protein</fullName>
    </submittedName>
</protein>
<dbReference type="AlphaFoldDB" id="A0A8H3TT48"/>
<organism evidence="1 2">
    <name type="scientific">Naganishia liquefaciens</name>
    <dbReference type="NCBI Taxonomy" id="104408"/>
    <lineage>
        <taxon>Eukaryota</taxon>
        <taxon>Fungi</taxon>
        <taxon>Dikarya</taxon>
        <taxon>Basidiomycota</taxon>
        <taxon>Agaricomycotina</taxon>
        <taxon>Tremellomycetes</taxon>
        <taxon>Filobasidiales</taxon>
        <taxon>Filobasidiaceae</taxon>
        <taxon>Naganishia</taxon>
    </lineage>
</organism>
<evidence type="ECO:0000313" key="1">
    <source>
        <dbReference type="EMBL" id="GHJ86623.1"/>
    </source>
</evidence>
<gene>
    <name evidence="1" type="ORF">NliqN6_3025</name>
</gene>
<keyword evidence="2" id="KW-1185">Reference proteome</keyword>
<sequence length="46" mass="5244">MQFEGHNARYIQVALPLAGRTYPTHERVKVLEFQSSFLPSGRNAIL</sequence>
<accession>A0A8H3TT48</accession>
<dbReference type="Proteomes" id="UP000620104">
    <property type="component" value="Unassembled WGS sequence"/>
</dbReference>
<proteinExistence type="predicted"/>
<evidence type="ECO:0000313" key="2">
    <source>
        <dbReference type="Proteomes" id="UP000620104"/>
    </source>
</evidence>
<comment type="caution">
    <text evidence="1">The sequence shown here is derived from an EMBL/GenBank/DDBJ whole genome shotgun (WGS) entry which is preliminary data.</text>
</comment>
<name>A0A8H3TT48_9TREE</name>
<reference evidence="1" key="1">
    <citation type="submission" date="2020-07" db="EMBL/GenBank/DDBJ databases">
        <title>Draft Genome Sequence of a Deep-Sea Yeast, Naganishia (Cryptococcus) liquefaciens strain N6.</title>
        <authorList>
            <person name="Han Y.W."/>
            <person name="Kajitani R."/>
            <person name="Morimoto H."/>
            <person name="Parhat M."/>
            <person name="Tsubouchi H."/>
            <person name="Bakenova O."/>
            <person name="Ogata M."/>
            <person name="Argunhan B."/>
            <person name="Aoki R."/>
            <person name="Kajiwara S."/>
            <person name="Itoh T."/>
            <person name="Iwasaki H."/>
        </authorList>
    </citation>
    <scope>NUCLEOTIDE SEQUENCE</scope>
    <source>
        <strain evidence="1">N6</strain>
    </source>
</reference>